<evidence type="ECO:0000256" key="1">
    <source>
        <dbReference type="ARBA" id="ARBA00008433"/>
    </source>
</evidence>
<evidence type="ECO:0000313" key="3">
    <source>
        <dbReference type="RefSeq" id="XP_012935060.1"/>
    </source>
</evidence>
<sequence>MNPAKMIKCIFLAEFHHELGPIISQQVPEEYVSKEMFDAIQNFIITKPELQNRLITMTSFGNKFVGCPISIDNDKYKRNALIFNVCFTFDEDTNTAHYGPVVKKLADYMTQLEIELEFLSKPENVSKIPEFLQEVLDGLNSNGSCNINMAESCTVHLKLATTIHEPIAVGDHDVPILTVPKDVVMRHQWDLTTQQMLHYIDGMSHVMKIAAEADVELNLVKANLQNLLYYKFLKLVPIFQYSNVYCVTRQINKLMEHTHLQQECLKFVAKSERNLPEFRDVFMLYCQFTPGTTVKDICTRQSNPHNLRVDERKLVQFGVMKGLMRRMHQYPVVLPGQPSTSRVQPILKWLDGRYNFDQICCETGLSHHELQEKIDADSSIVTCWK</sequence>
<organism evidence="2 3">
    <name type="scientific">Aplysia californica</name>
    <name type="common">California sea hare</name>
    <dbReference type="NCBI Taxonomy" id="6500"/>
    <lineage>
        <taxon>Eukaryota</taxon>
        <taxon>Metazoa</taxon>
        <taxon>Spiralia</taxon>
        <taxon>Lophotrochozoa</taxon>
        <taxon>Mollusca</taxon>
        <taxon>Gastropoda</taxon>
        <taxon>Heterobranchia</taxon>
        <taxon>Euthyneura</taxon>
        <taxon>Tectipleura</taxon>
        <taxon>Aplysiida</taxon>
        <taxon>Aplysioidea</taxon>
        <taxon>Aplysiidae</taxon>
        <taxon>Aplysia</taxon>
    </lineage>
</organism>
<accession>A0ABM0ZV28</accession>
<dbReference type="Pfam" id="PF06218">
    <property type="entry name" value="NPR2"/>
    <property type="match status" value="1"/>
</dbReference>
<comment type="similarity">
    <text evidence="1">Belongs to the NPR2 family.</text>
</comment>
<protein>
    <submittedName>
        <fullName evidence="3">GATOR complex protein NPRL2</fullName>
    </submittedName>
</protein>
<gene>
    <name evidence="3" type="primary">LOC101857704</name>
</gene>
<dbReference type="PANTHER" id="PTHR12991">
    <property type="entry name" value="NITROGEN PERMEASE REGULATOR 2/TUMOR SUPPRESSOR CANDIDATE 4"/>
    <property type="match status" value="1"/>
</dbReference>
<proteinExistence type="inferred from homology"/>
<dbReference type="RefSeq" id="XP_012935060.1">
    <property type="nucleotide sequence ID" value="XM_013079606.2"/>
</dbReference>
<reference evidence="3" key="1">
    <citation type="submission" date="2025-08" db="UniProtKB">
        <authorList>
            <consortium name="RefSeq"/>
        </authorList>
    </citation>
    <scope>IDENTIFICATION</scope>
</reference>
<keyword evidence="2" id="KW-1185">Reference proteome</keyword>
<dbReference type="GeneID" id="101857704"/>
<dbReference type="PANTHER" id="PTHR12991:SF10">
    <property type="entry name" value="GATOR COMPLEX PROTEIN NPRL2"/>
    <property type="match status" value="1"/>
</dbReference>
<evidence type="ECO:0000313" key="2">
    <source>
        <dbReference type="Proteomes" id="UP000694888"/>
    </source>
</evidence>
<dbReference type="InterPro" id="IPR009348">
    <property type="entry name" value="NPR2-like"/>
</dbReference>
<dbReference type="Proteomes" id="UP000694888">
    <property type="component" value="Unplaced"/>
</dbReference>
<name>A0ABM0ZV28_APLCA</name>